<dbReference type="InterPro" id="IPR003599">
    <property type="entry name" value="Ig_sub"/>
</dbReference>
<dbReference type="InterPro" id="IPR036179">
    <property type="entry name" value="Ig-like_dom_sf"/>
</dbReference>
<feature type="domain" description="Immunoglobulin" evidence="8">
    <location>
        <begin position="152"/>
        <end position="258"/>
    </location>
</feature>
<sequence length="626" mass="70974">MSLVQVSVLGLVLGLVQAQTLVLQVHVGQTVVLKCSVEEHKTFWFMETQTGLQICISRNVGARVKHFYVWTHFQKFSLEGNSLRIHNITESDLRKYSCAQIKDISRTFGFEETFEVKEIYKLSSATVTHRSDMSLVQVSVLGLVLGLVQAQTKVLEIQLNETVVLNCSVAEDQTVWFLEASPGLQSQISVNMGKSRTVFYTFTDFKKFSIKGSSLIISDITEQDLRIYTCAKFKRRAQSGFNESFSVQQSYRLRLSVQVSVLGLVLGLVQAQTLVLQVHVGQTVVLNCSVEEHKTFWFMEIQTGLRMKIARSDYAGKTEFYFESDFVKFSLDKNSLMIHNISKSDLRIYSCARRNRTRKTDSFDFKEKYELQTDCEQLSLKLVLVHLGLSLHISPPSADLTQSPASVSSFSLQLQSPASVSSFSLQLQSVLKPQDDFYILLFRFHLRLWMIRSVNCEQLSLKLVLVHLGLSLHISPPPLSLRFTFLQKPQDDFYILLFLFDDPFKRRAQFGFNEKFSVQQSYRLRLSASTTTPDESPDPEPTPEPEPEPAAVDLIFVLNCVKLSGVILLILTSLGRSHSSLYSSLYSHVFTLIGCVLTVGGAIFLFYVRRKRSDDPQCSAKVQVKV</sequence>
<evidence type="ECO:0000256" key="5">
    <source>
        <dbReference type="ARBA" id="ARBA00023319"/>
    </source>
</evidence>
<evidence type="ECO:0000259" key="8">
    <source>
        <dbReference type="SMART" id="SM00409"/>
    </source>
</evidence>
<keyword evidence="4" id="KW-0325">Glycoprotein</keyword>
<keyword evidence="5" id="KW-0393">Immunoglobulin domain</keyword>
<evidence type="ECO:0000256" key="1">
    <source>
        <dbReference type="ARBA" id="ARBA00004479"/>
    </source>
</evidence>
<dbReference type="SUPFAM" id="SSF48726">
    <property type="entry name" value="Immunoglobulin"/>
    <property type="match status" value="3"/>
</dbReference>
<evidence type="ECO:0000256" key="6">
    <source>
        <dbReference type="SAM" id="Phobius"/>
    </source>
</evidence>
<keyword evidence="2 6" id="KW-0472">Membrane</keyword>
<dbReference type="PANTHER" id="PTHR11640">
    <property type="entry name" value="NEPHRIN"/>
    <property type="match status" value="1"/>
</dbReference>
<feature type="domain" description="Immunoglobulin" evidence="8">
    <location>
        <begin position="273"/>
        <end position="370"/>
    </location>
</feature>
<feature type="chain" id="PRO_5043754586" description="Immunoglobulin domain-containing protein" evidence="7">
    <location>
        <begin position="19"/>
        <end position="626"/>
    </location>
</feature>
<reference evidence="10" key="1">
    <citation type="submission" date="2024-04" db="EMBL/GenBank/DDBJ databases">
        <title>Salinicola lusitanus LLJ914,a marine bacterium isolated from the Okinawa Trough.</title>
        <authorList>
            <person name="Li J."/>
        </authorList>
    </citation>
    <scope>NUCLEOTIDE SEQUENCE [LARGE SCALE GENOMIC DNA]</scope>
</reference>
<dbReference type="AlphaFoldDB" id="A0AAW0MM07"/>
<dbReference type="GO" id="GO:0098609">
    <property type="term" value="P:cell-cell adhesion"/>
    <property type="evidence" value="ECO:0007669"/>
    <property type="project" value="TreeGrafter"/>
</dbReference>
<organism evidence="9 10">
    <name type="scientific">Mugilogobius chulae</name>
    <name type="common">yellowstripe goby</name>
    <dbReference type="NCBI Taxonomy" id="88201"/>
    <lineage>
        <taxon>Eukaryota</taxon>
        <taxon>Metazoa</taxon>
        <taxon>Chordata</taxon>
        <taxon>Craniata</taxon>
        <taxon>Vertebrata</taxon>
        <taxon>Euteleostomi</taxon>
        <taxon>Actinopterygii</taxon>
        <taxon>Neopterygii</taxon>
        <taxon>Teleostei</taxon>
        <taxon>Neoteleostei</taxon>
        <taxon>Acanthomorphata</taxon>
        <taxon>Gobiaria</taxon>
        <taxon>Gobiiformes</taxon>
        <taxon>Gobioidei</taxon>
        <taxon>Gobiidae</taxon>
        <taxon>Gobionellinae</taxon>
        <taxon>Mugilogobius</taxon>
    </lineage>
</organism>
<evidence type="ECO:0000256" key="4">
    <source>
        <dbReference type="ARBA" id="ARBA00023180"/>
    </source>
</evidence>
<keyword evidence="3" id="KW-1015">Disulfide bond</keyword>
<dbReference type="EMBL" id="JBBPFD010000673">
    <property type="protein sequence ID" value="KAK7877781.1"/>
    <property type="molecule type" value="Genomic_DNA"/>
</dbReference>
<feature type="signal peptide" evidence="7">
    <location>
        <begin position="1"/>
        <end position="18"/>
    </location>
</feature>
<keyword evidence="6" id="KW-0812">Transmembrane</keyword>
<keyword evidence="10" id="KW-1185">Reference proteome</keyword>
<evidence type="ECO:0000313" key="10">
    <source>
        <dbReference type="Proteomes" id="UP001460270"/>
    </source>
</evidence>
<dbReference type="InterPro" id="IPR013783">
    <property type="entry name" value="Ig-like_fold"/>
</dbReference>
<dbReference type="Proteomes" id="UP001460270">
    <property type="component" value="Unassembled WGS sequence"/>
</dbReference>
<evidence type="ECO:0000313" key="9">
    <source>
        <dbReference type="EMBL" id="KAK7877781.1"/>
    </source>
</evidence>
<evidence type="ECO:0000256" key="3">
    <source>
        <dbReference type="ARBA" id="ARBA00023157"/>
    </source>
</evidence>
<evidence type="ECO:0000256" key="2">
    <source>
        <dbReference type="ARBA" id="ARBA00023136"/>
    </source>
</evidence>
<protein>
    <recommendedName>
        <fullName evidence="8">Immunoglobulin domain-containing protein</fullName>
    </recommendedName>
</protein>
<dbReference type="GO" id="GO:0005886">
    <property type="term" value="C:plasma membrane"/>
    <property type="evidence" value="ECO:0007669"/>
    <property type="project" value="TreeGrafter"/>
</dbReference>
<dbReference type="PANTHER" id="PTHR11640:SF31">
    <property type="entry name" value="IRREGULAR CHIASM C-ROUGHEST PROTEIN-RELATED"/>
    <property type="match status" value="1"/>
</dbReference>
<name>A0AAW0MM07_9GOBI</name>
<keyword evidence="7" id="KW-0732">Signal</keyword>
<proteinExistence type="predicted"/>
<dbReference type="SMART" id="SM00409">
    <property type="entry name" value="IG"/>
    <property type="match status" value="3"/>
</dbReference>
<dbReference type="Gene3D" id="2.60.40.10">
    <property type="entry name" value="Immunoglobulins"/>
    <property type="match status" value="3"/>
</dbReference>
<comment type="caution">
    <text evidence="9">The sequence shown here is derived from an EMBL/GenBank/DDBJ whole genome shotgun (WGS) entry which is preliminary data.</text>
</comment>
<dbReference type="InterPro" id="IPR051275">
    <property type="entry name" value="Cell_adhesion_signaling"/>
</dbReference>
<dbReference type="GO" id="GO:0050839">
    <property type="term" value="F:cell adhesion molecule binding"/>
    <property type="evidence" value="ECO:0007669"/>
    <property type="project" value="TreeGrafter"/>
</dbReference>
<evidence type="ECO:0000256" key="7">
    <source>
        <dbReference type="SAM" id="SignalP"/>
    </source>
</evidence>
<dbReference type="GO" id="GO:0005911">
    <property type="term" value="C:cell-cell junction"/>
    <property type="evidence" value="ECO:0007669"/>
    <property type="project" value="TreeGrafter"/>
</dbReference>
<feature type="domain" description="Immunoglobulin" evidence="8">
    <location>
        <begin position="20"/>
        <end position="119"/>
    </location>
</feature>
<accession>A0AAW0MM07</accession>
<feature type="transmembrane region" description="Helical" evidence="6">
    <location>
        <begin position="586"/>
        <end position="608"/>
    </location>
</feature>
<keyword evidence="6" id="KW-1133">Transmembrane helix</keyword>
<comment type="subcellular location">
    <subcellularLocation>
        <location evidence="1">Membrane</location>
        <topology evidence="1">Single-pass type I membrane protein</topology>
    </subcellularLocation>
</comment>
<gene>
    <name evidence="9" type="ORF">WMY93_031541</name>
</gene>